<dbReference type="EMBL" id="PNEN01000579">
    <property type="protein sequence ID" value="PPJ53365.1"/>
    <property type="molecule type" value="Genomic_DNA"/>
</dbReference>
<dbReference type="OrthoDB" id="10350631at2759"/>
<evidence type="ECO:0000313" key="1">
    <source>
        <dbReference type="EMBL" id="PPJ53365.1"/>
    </source>
</evidence>
<name>A0A2S6C0V1_9PEZI</name>
<organism evidence="1 2">
    <name type="scientific">Cercospora berteroae</name>
    <dbReference type="NCBI Taxonomy" id="357750"/>
    <lineage>
        <taxon>Eukaryota</taxon>
        <taxon>Fungi</taxon>
        <taxon>Dikarya</taxon>
        <taxon>Ascomycota</taxon>
        <taxon>Pezizomycotina</taxon>
        <taxon>Dothideomycetes</taxon>
        <taxon>Dothideomycetidae</taxon>
        <taxon>Mycosphaerellales</taxon>
        <taxon>Mycosphaerellaceae</taxon>
        <taxon>Cercospora</taxon>
    </lineage>
</organism>
<gene>
    <name evidence="1" type="ORF">CBER1_00943</name>
</gene>
<proteinExistence type="predicted"/>
<sequence>MVAASGSDTLRHLKERLENSPATIRTSANAVRILFNDLFRTLDTSLSFLKTQARLHFHDLRLENLLEATIKLIKDNPGTAIKTLITAFPILFPKLSWALVLSIVGLSTHGPTVDGLFVSLENAISTPLPMKMIQSAAMGVGRGQVAMKCIMHSVSILGKAVVLGISATNDTMGN</sequence>
<evidence type="ECO:0000313" key="2">
    <source>
        <dbReference type="Proteomes" id="UP000237631"/>
    </source>
</evidence>
<keyword evidence="2" id="KW-1185">Reference proteome</keyword>
<dbReference type="Proteomes" id="UP000237631">
    <property type="component" value="Unassembled WGS sequence"/>
</dbReference>
<protein>
    <submittedName>
        <fullName evidence="1">Uncharacterized protein</fullName>
    </submittedName>
</protein>
<comment type="caution">
    <text evidence="1">The sequence shown here is derived from an EMBL/GenBank/DDBJ whole genome shotgun (WGS) entry which is preliminary data.</text>
</comment>
<accession>A0A2S6C0V1</accession>
<reference evidence="2" key="1">
    <citation type="journal article" date="2017" name="bioRxiv">
        <title>Conservation of a gene cluster reveals novel cercosporin biosynthetic mechanisms and extends production to the genus Colletotrichum.</title>
        <authorList>
            <person name="de Jonge R."/>
            <person name="Ebert M.K."/>
            <person name="Huitt-Roehl C.R."/>
            <person name="Pal P."/>
            <person name="Suttle J.C."/>
            <person name="Spanner R.E."/>
            <person name="Neubauer J.D."/>
            <person name="Jurick W.M.II."/>
            <person name="Stott K.A."/>
            <person name="Secor G.A."/>
            <person name="Thomma B.P.H.J."/>
            <person name="Van de Peer Y."/>
            <person name="Townsend C.A."/>
            <person name="Bolton M.D."/>
        </authorList>
    </citation>
    <scope>NUCLEOTIDE SEQUENCE [LARGE SCALE GENOMIC DNA]</scope>
    <source>
        <strain evidence="2">CBS538.71</strain>
    </source>
</reference>
<dbReference type="AlphaFoldDB" id="A0A2S6C0V1"/>